<proteinExistence type="predicted"/>
<sequence length="42" mass="4924">MELLSTTKGRKFFYVTNNKSYTITMTNVDDKPAYFEAQVVDR</sequence>
<name>I0Q5B6_STROR</name>
<organism evidence="1 2">
    <name type="scientific">Streptococcus oralis SK610</name>
    <dbReference type="NCBI Taxonomy" id="1095741"/>
    <lineage>
        <taxon>Bacteria</taxon>
        <taxon>Bacillati</taxon>
        <taxon>Bacillota</taxon>
        <taxon>Bacilli</taxon>
        <taxon>Lactobacillales</taxon>
        <taxon>Streptococcaceae</taxon>
        <taxon>Streptococcus</taxon>
    </lineage>
</organism>
<evidence type="ECO:0000313" key="2">
    <source>
        <dbReference type="Proteomes" id="UP000004548"/>
    </source>
</evidence>
<dbReference type="RefSeq" id="WP_002881950.1">
    <property type="nucleotide sequence ID" value="NZ_AJKQ01000003.1"/>
</dbReference>
<reference evidence="1 2" key="1">
    <citation type="submission" date="2012-03" db="EMBL/GenBank/DDBJ databases">
        <authorList>
            <person name="Durkin A.S."/>
            <person name="McCorrison J."/>
            <person name="Torralba M."/>
            <person name="Gillis M."/>
            <person name="Methe B."/>
            <person name="Sutton G."/>
            <person name="Nelson K.E."/>
        </authorList>
    </citation>
    <scope>NUCLEOTIDE SEQUENCE [LARGE SCALE GENOMIC DNA]</scope>
    <source>
        <strain evidence="1 2">SK610</strain>
    </source>
</reference>
<dbReference type="EMBL" id="AJKQ01000003">
    <property type="protein sequence ID" value="EIC76468.1"/>
    <property type="molecule type" value="Genomic_DNA"/>
</dbReference>
<gene>
    <name evidence="1" type="ORF">HMPREF1115_1301</name>
</gene>
<accession>I0Q5B6</accession>
<dbReference type="AlphaFoldDB" id="I0Q5B6"/>
<comment type="caution">
    <text evidence="1">The sequence shown here is derived from an EMBL/GenBank/DDBJ whole genome shotgun (WGS) entry which is preliminary data.</text>
</comment>
<dbReference type="PATRIC" id="fig|1095741.3.peg.230"/>
<dbReference type="Proteomes" id="UP000004548">
    <property type="component" value="Unassembled WGS sequence"/>
</dbReference>
<protein>
    <submittedName>
        <fullName evidence="1">Uncharacterized protein</fullName>
    </submittedName>
</protein>
<evidence type="ECO:0000313" key="1">
    <source>
        <dbReference type="EMBL" id="EIC76468.1"/>
    </source>
</evidence>